<dbReference type="SUPFAM" id="SSF46689">
    <property type="entry name" value="Homeodomain-like"/>
    <property type="match status" value="1"/>
</dbReference>
<evidence type="ECO:0000256" key="4">
    <source>
        <dbReference type="PROSITE-ProRule" id="PRU00335"/>
    </source>
</evidence>
<evidence type="ECO:0000259" key="5">
    <source>
        <dbReference type="PROSITE" id="PS50977"/>
    </source>
</evidence>
<accession>A0A846RP73</accession>
<protein>
    <submittedName>
        <fullName evidence="6">AcrR family transcriptional regulator</fullName>
    </submittedName>
</protein>
<name>A0A846RP73_9MICC</name>
<gene>
    <name evidence="6" type="ORF">BJ994_001240</name>
</gene>
<dbReference type="GO" id="GO:0003700">
    <property type="term" value="F:DNA-binding transcription factor activity"/>
    <property type="evidence" value="ECO:0007669"/>
    <property type="project" value="TreeGrafter"/>
</dbReference>
<dbReference type="InterPro" id="IPR009057">
    <property type="entry name" value="Homeodomain-like_sf"/>
</dbReference>
<feature type="DNA-binding region" description="H-T-H motif" evidence="4">
    <location>
        <begin position="24"/>
        <end position="43"/>
    </location>
</feature>
<dbReference type="PANTHER" id="PTHR30055:SF220">
    <property type="entry name" value="TETR-FAMILY REGULATORY PROTEIN"/>
    <property type="match status" value="1"/>
</dbReference>
<sequence>MNLREPLLEAAITLLDKGGPENVTLREVGRIAGVSRTAPYLYFASKSALLAAIATQELRALERTVEDLPRETLTAWDMLWHAIRHYVSWAQERPERFKLVFSTWESESDELRRAADRAAELLVELIVRCQDEASLPKGDPWVLAAAIRAFAHGAATLELSGHLLVQDRQPLNAVYLVENYLAAIPFLAPGNDAPAGPQRDLARKVG</sequence>
<dbReference type="Gene3D" id="1.10.357.10">
    <property type="entry name" value="Tetracycline Repressor, domain 2"/>
    <property type="match status" value="1"/>
</dbReference>
<proteinExistence type="predicted"/>
<dbReference type="RefSeq" id="WP_167992566.1">
    <property type="nucleotide sequence ID" value="NZ_JAATJL010000001.1"/>
</dbReference>
<keyword evidence="1" id="KW-0805">Transcription regulation</keyword>
<evidence type="ECO:0000256" key="3">
    <source>
        <dbReference type="ARBA" id="ARBA00023163"/>
    </source>
</evidence>
<organism evidence="6 7">
    <name type="scientific">Arthrobacter pigmenti</name>
    <dbReference type="NCBI Taxonomy" id="271432"/>
    <lineage>
        <taxon>Bacteria</taxon>
        <taxon>Bacillati</taxon>
        <taxon>Actinomycetota</taxon>
        <taxon>Actinomycetes</taxon>
        <taxon>Micrococcales</taxon>
        <taxon>Micrococcaceae</taxon>
        <taxon>Arthrobacter</taxon>
    </lineage>
</organism>
<dbReference type="AlphaFoldDB" id="A0A846RP73"/>
<reference evidence="6 7" key="1">
    <citation type="submission" date="2020-03" db="EMBL/GenBank/DDBJ databases">
        <title>Sequencing the genomes of 1000 actinobacteria strains.</title>
        <authorList>
            <person name="Klenk H.-P."/>
        </authorList>
    </citation>
    <scope>NUCLEOTIDE SEQUENCE [LARGE SCALE GENOMIC DNA]</scope>
    <source>
        <strain evidence="6 7">DSM 16403</strain>
    </source>
</reference>
<dbReference type="EMBL" id="JAATJL010000001">
    <property type="protein sequence ID" value="NJC22164.1"/>
    <property type="molecule type" value="Genomic_DNA"/>
</dbReference>
<keyword evidence="3" id="KW-0804">Transcription</keyword>
<dbReference type="PRINTS" id="PR00455">
    <property type="entry name" value="HTHTETR"/>
</dbReference>
<dbReference type="Pfam" id="PF13305">
    <property type="entry name" value="TetR_C_33"/>
    <property type="match status" value="1"/>
</dbReference>
<keyword evidence="7" id="KW-1185">Reference proteome</keyword>
<dbReference type="InterPro" id="IPR036271">
    <property type="entry name" value="Tet_transcr_reg_TetR-rel_C_sf"/>
</dbReference>
<dbReference type="InterPro" id="IPR050109">
    <property type="entry name" value="HTH-type_TetR-like_transc_reg"/>
</dbReference>
<keyword evidence="2 4" id="KW-0238">DNA-binding</keyword>
<evidence type="ECO:0000256" key="1">
    <source>
        <dbReference type="ARBA" id="ARBA00023015"/>
    </source>
</evidence>
<dbReference type="InterPro" id="IPR025996">
    <property type="entry name" value="MT1864/Rv1816-like_C"/>
</dbReference>
<evidence type="ECO:0000313" key="6">
    <source>
        <dbReference type="EMBL" id="NJC22164.1"/>
    </source>
</evidence>
<dbReference type="PANTHER" id="PTHR30055">
    <property type="entry name" value="HTH-TYPE TRANSCRIPTIONAL REGULATOR RUTR"/>
    <property type="match status" value="1"/>
</dbReference>
<dbReference type="PROSITE" id="PS50977">
    <property type="entry name" value="HTH_TETR_2"/>
    <property type="match status" value="1"/>
</dbReference>
<feature type="domain" description="HTH tetR-type" evidence="5">
    <location>
        <begin position="1"/>
        <end position="61"/>
    </location>
</feature>
<dbReference type="GO" id="GO:0000976">
    <property type="term" value="F:transcription cis-regulatory region binding"/>
    <property type="evidence" value="ECO:0007669"/>
    <property type="project" value="TreeGrafter"/>
</dbReference>
<dbReference type="Proteomes" id="UP000547458">
    <property type="component" value="Unassembled WGS sequence"/>
</dbReference>
<dbReference type="InterPro" id="IPR001647">
    <property type="entry name" value="HTH_TetR"/>
</dbReference>
<dbReference type="SUPFAM" id="SSF48498">
    <property type="entry name" value="Tetracyclin repressor-like, C-terminal domain"/>
    <property type="match status" value="1"/>
</dbReference>
<dbReference type="Pfam" id="PF00440">
    <property type="entry name" value="TetR_N"/>
    <property type="match status" value="1"/>
</dbReference>
<evidence type="ECO:0000313" key="7">
    <source>
        <dbReference type="Proteomes" id="UP000547458"/>
    </source>
</evidence>
<comment type="caution">
    <text evidence="6">The sequence shown here is derived from an EMBL/GenBank/DDBJ whole genome shotgun (WGS) entry which is preliminary data.</text>
</comment>
<evidence type="ECO:0000256" key="2">
    <source>
        <dbReference type="ARBA" id="ARBA00023125"/>
    </source>
</evidence>